<dbReference type="OrthoDB" id="975086at2"/>
<organism evidence="5 6">
    <name type="scientific">Ohtaekwangia koreensis</name>
    <dbReference type="NCBI Taxonomy" id="688867"/>
    <lineage>
        <taxon>Bacteria</taxon>
        <taxon>Pseudomonadati</taxon>
        <taxon>Bacteroidota</taxon>
        <taxon>Cytophagia</taxon>
        <taxon>Cytophagales</taxon>
        <taxon>Fulvivirgaceae</taxon>
        <taxon>Ohtaekwangia</taxon>
    </lineage>
</organism>
<dbReference type="AlphaFoldDB" id="A0A1T5ISC0"/>
<keyword evidence="3" id="KW-0998">Cell outer membrane</keyword>
<evidence type="ECO:0000313" key="5">
    <source>
        <dbReference type="EMBL" id="SKC41878.1"/>
    </source>
</evidence>
<dbReference type="RefSeq" id="WP_079684967.1">
    <property type="nucleotide sequence ID" value="NZ_FUZU01000001.1"/>
</dbReference>
<keyword evidence="6" id="KW-1185">Reference proteome</keyword>
<dbReference type="Proteomes" id="UP000190961">
    <property type="component" value="Unassembled WGS sequence"/>
</dbReference>
<evidence type="ECO:0000256" key="3">
    <source>
        <dbReference type="ARBA" id="ARBA00023237"/>
    </source>
</evidence>
<evidence type="ECO:0000256" key="1">
    <source>
        <dbReference type="ARBA" id="ARBA00022448"/>
    </source>
</evidence>
<sequence length="410" mass="46200">MAQCLPWKAKDVRRLMPALLLLFISHTALPQYIRTGTPKKITLTTTGVQFHTLIEKLSEITGLNFIYSSNKIEVNKQVSLSATNRSLDDVLLLLGRQTNLTFARRDRYVIIKTIAVSPALAVSTQPIPRTRRSDFERSYNVPRYTPLIIPTNVAYTASAVPQRSFDGPIASTSGRYFNRHLGEFKVYFDTTFLKKLPAHEIQKINLKSRHASWFISAGFMVNDFAAGGELQAGIRSLYVVYNPSWLYNGNFYGSYGLGTSLLLSRNLSFNPVYTYGALKQDENLSARIYNRTIESDIKLLAKLHQVRLMLQYSITKNISLRAGPTLGYMRTKYSLEKANVVVFGRASSAASLAPVPPYNYGYKTTFIYATAPGGPISEIVRNAREGYSVDKYLVGWEASISYRINFFKRP</sequence>
<feature type="domain" description="Secretin/TonB short N-terminal" evidence="4">
    <location>
        <begin position="63"/>
        <end position="111"/>
    </location>
</feature>
<dbReference type="Pfam" id="PF07660">
    <property type="entry name" value="STN"/>
    <property type="match status" value="1"/>
</dbReference>
<dbReference type="STRING" id="688867.SAMN05660236_0329"/>
<dbReference type="GO" id="GO:0019867">
    <property type="term" value="C:outer membrane"/>
    <property type="evidence" value="ECO:0007669"/>
    <property type="project" value="InterPro"/>
</dbReference>
<evidence type="ECO:0000256" key="2">
    <source>
        <dbReference type="ARBA" id="ARBA00023136"/>
    </source>
</evidence>
<proteinExistence type="predicted"/>
<evidence type="ECO:0000259" key="4">
    <source>
        <dbReference type="Pfam" id="PF07660"/>
    </source>
</evidence>
<dbReference type="EMBL" id="FUZU01000001">
    <property type="protein sequence ID" value="SKC41878.1"/>
    <property type="molecule type" value="Genomic_DNA"/>
</dbReference>
<reference evidence="5 6" key="1">
    <citation type="submission" date="2017-02" db="EMBL/GenBank/DDBJ databases">
        <authorList>
            <person name="Peterson S.W."/>
        </authorList>
    </citation>
    <scope>NUCLEOTIDE SEQUENCE [LARGE SCALE GENOMIC DNA]</scope>
    <source>
        <strain evidence="5 6">DSM 25262</strain>
    </source>
</reference>
<name>A0A1T5ISC0_9BACT</name>
<dbReference type="InterPro" id="IPR011662">
    <property type="entry name" value="Secretin/TonB_short_N"/>
</dbReference>
<protein>
    <submittedName>
        <fullName evidence="5">Secretin and TonB N terminus short domain-containing protein</fullName>
    </submittedName>
</protein>
<accession>A0A1T5ISC0</accession>
<keyword evidence="1" id="KW-0813">Transport</keyword>
<gene>
    <name evidence="5" type="ORF">SAMN05660236_0329</name>
</gene>
<keyword evidence="2" id="KW-0472">Membrane</keyword>
<evidence type="ECO:0000313" key="6">
    <source>
        <dbReference type="Proteomes" id="UP000190961"/>
    </source>
</evidence>